<dbReference type="EMBL" id="KN832871">
    <property type="protein sequence ID" value="KIN06266.1"/>
    <property type="molecule type" value="Genomic_DNA"/>
</dbReference>
<name>A0A0C3HDE6_OIDMZ</name>
<keyword evidence="2" id="KW-1185">Reference proteome</keyword>
<dbReference type="InParanoid" id="A0A0C3HDE6"/>
<dbReference type="AlphaFoldDB" id="A0A0C3HDE6"/>
<reference evidence="2" key="2">
    <citation type="submission" date="2015-01" db="EMBL/GenBank/DDBJ databases">
        <title>Evolutionary Origins and Diversification of the Mycorrhizal Mutualists.</title>
        <authorList>
            <consortium name="DOE Joint Genome Institute"/>
            <consortium name="Mycorrhizal Genomics Consortium"/>
            <person name="Kohler A."/>
            <person name="Kuo A."/>
            <person name="Nagy L.G."/>
            <person name="Floudas D."/>
            <person name="Copeland A."/>
            <person name="Barry K.W."/>
            <person name="Cichocki N."/>
            <person name="Veneault-Fourrey C."/>
            <person name="LaButti K."/>
            <person name="Lindquist E.A."/>
            <person name="Lipzen A."/>
            <person name="Lundell T."/>
            <person name="Morin E."/>
            <person name="Murat C."/>
            <person name="Riley R."/>
            <person name="Ohm R."/>
            <person name="Sun H."/>
            <person name="Tunlid A."/>
            <person name="Henrissat B."/>
            <person name="Grigoriev I.V."/>
            <person name="Hibbett D.S."/>
            <person name="Martin F."/>
        </authorList>
    </citation>
    <scope>NUCLEOTIDE SEQUENCE [LARGE SCALE GENOMIC DNA]</scope>
    <source>
        <strain evidence="2">Zn</strain>
    </source>
</reference>
<reference evidence="1 2" key="1">
    <citation type="submission" date="2014-04" db="EMBL/GenBank/DDBJ databases">
        <authorList>
            <consortium name="DOE Joint Genome Institute"/>
            <person name="Kuo A."/>
            <person name="Martino E."/>
            <person name="Perotto S."/>
            <person name="Kohler A."/>
            <person name="Nagy L.G."/>
            <person name="Floudas D."/>
            <person name="Copeland A."/>
            <person name="Barry K.W."/>
            <person name="Cichocki N."/>
            <person name="Veneault-Fourrey C."/>
            <person name="LaButti K."/>
            <person name="Lindquist E.A."/>
            <person name="Lipzen A."/>
            <person name="Lundell T."/>
            <person name="Morin E."/>
            <person name="Murat C."/>
            <person name="Sun H."/>
            <person name="Tunlid A."/>
            <person name="Henrissat B."/>
            <person name="Grigoriev I.V."/>
            <person name="Hibbett D.S."/>
            <person name="Martin F."/>
            <person name="Nordberg H.P."/>
            <person name="Cantor M.N."/>
            <person name="Hua S.X."/>
        </authorList>
    </citation>
    <scope>NUCLEOTIDE SEQUENCE [LARGE SCALE GENOMIC DNA]</scope>
    <source>
        <strain evidence="1 2">Zn</strain>
    </source>
</reference>
<sequence>MSDPFGHDENPDQLLAPSRQPYATLLALLRLLLLAPEAPRERQRRRASREIRRRDLCAVGDTMRVPDTDQGLAGPLNIFAPTCPLLPRQVAHPAYQQSWKLQRKHTAAFHTCWLTVASIPPCPAVPS</sequence>
<dbReference type="HOGENOM" id="CLU_1971184_0_0_1"/>
<gene>
    <name evidence="1" type="ORF">OIDMADRAFT_49756</name>
</gene>
<dbReference type="Proteomes" id="UP000054321">
    <property type="component" value="Unassembled WGS sequence"/>
</dbReference>
<organism evidence="1 2">
    <name type="scientific">Oidiodendron maius (strain Zn)</name>
    <dbReference type="NCBI Taxonomy" id="913774"/>
    <lineage>
        <taxon>Eukaryota</taxon>
        <taxon>Fungi</taxon>
        <taxon>Dikarya</taxon>
        <taxon>Ascomycota</taxon>
        <taxon>Pezizomycotina</taxon>
        <taxon>Leotiomycetes</taxon>
        <taxon>Leotiomycetes incertae sedis</taxon>
        <taxon>Myxotrichaceae</taxon>
        <taxon>Oidiodendron</taxon>
    </lineage>
</organism>
<protein>
    <submittedName>
        <fullName evidence="1">Uncharacterized protein</fullName>
    </submittedName>
</protein>
<evidence type="ECO:0000313" key="1">
    <source>
        <dbReference type="EMBL" id="KIN06266.1"/>
    </source>
</evidence>
<accession>A0A0C3HDE6</accession>
<proteinExistence type="predicted"/>
<evidence type="ECO:0000313" key="2">
    <source>
        <dbReference type="Proteomes" id="UP000054321"/>
    </source>
</evidence>